<protein>
    <recommendedName>
        <fullName evidence="2">RRM domain-containing protein</fullName>
    </recommendedName>
</protein>
<evidence type="ECO:0000259" key="2">
    <source>
        <dbReference type="PROSITE" id="PS50102"/>
    </source>
</evidence>
<gene>
    <name evidence="3" type="ORF">OVA965_LOCUS24766</name>
    <name evidence="4" type="ORF">TMI583_LOCUS25483</name>
</gene>
<dbReference type="InterPro" id="IPR035979">
    <property type="entry name" value="RBD_domain_sf"/>
</dbReference>
<dbReference type="Proteomes" id="UP000682733">
    <property type="component" value="Unassembled WGS sequence"/>
</dbReference>
<reference evidence="3" key="1">
    <citation type="submission" date="2021-02" db="EMBL/GenBank/DDBJ databases">
        <authorList>
            <person name="Nowell W R."/>
        </authorList>
    </citation>
    <scope>NUCLEOTIDE SEQUENCE</scope>
</reference>
<evidence type="ECO:0000256" key="1">
    <source>
        <dbReference type="PROSITE-ProRule" id="PRU00176"/>
    </source>
</evidence>
<feature type="non-terminal residue" evidence="3">
    <location>
        <position position="179"/>
    </location>
</feature>
<dbReference type="EMBL" id="CAJNOK010015065">
    <property type="protein sequence ID" value="CAF1217774.1"/>
    <property type="molecule type" value="Genomic_DNA"/>
</dbReference>
<evidence type="ECO:0000313" key="3">
    <source>
        <dbReference type="EMBL" id="CAF1217774.1"/>
    </source>
</evidence>
<dbReference type="PROSITE" id="PS50102">
    <property type="entry name" value="RRM"/>
    <property type="match status" value="1"/>
</dbReference>
<dbReference type="AlphaFoldDB" id="A0A8S2EIL7"/>
<dbReference type="InterPro" id="IPR012677">
    <property type="entry name" value="Nucleotide-bd_a/b_plait_sf"/>
</dbReference>
<evidence type="ECO:0000313" key="4">
    <source>
        <dbReference type="EMBL" id="CAF4025994.1"/>
    </source>
</evidence>
<dbReference type="SMART" id="SM00360">
    <property type="entry name" value="RRM"/>
    <property type="match status" value="1"/>
</dbReference>
<keyword evidence="1" id="KW-0694">RNA-binding</keyword>
<feature type="domain" description="RRM" evidence="2">
    <location>
        <begin position="96"/>
        <end position="166"/>
    </location>
</feature>
<dbReference type="SUPFAM" id="SSF54928">
    <property type="entry name" value="RNA-binding domain, RBD"/>
    <property type="match status" value="1"/>
</dbReference>
<accession>A0A8S2EIL7</accession>
<dbReference type="GO" id="GO:0003723">
    <property type="term" value="F:RNA binding"/>
    <property type="evidence" value="ECO:0007669"/>
    <property type="project" value="UniProtKB-UniRule"/>
</dbReference>
<dbReference type="Pfam" id="PF00076">
    <property type="entry name" value="RRM_1"/>
    <property type="match status" value="1"/>
</dbReference>
<sequence>FYIIRYKTCQFATYAREKLHAFQFPDGEVLSVQYYDDTIVADLVNSQYGNYDTCGIGQLIHQMSNLQGSQEEYLDHCNIPLPPKQKYAPFDCPVAKTLQIFSQRPIPDDYLRDVFNRFGNLIDISMRGPRMAYATYSTVKSANKACEQLNGQEILHTRIKIVEVDNLVDITTNRKRQKV</sequence>
<dbReference type="EMBL" id="CAJOBA010036599">
    <property type="protein sequence ID" value="CAF4025994.1"/>
    <property type="molecule type" value="Genomic_DNA"/>
</dbReference>
<proteinExistence type="predicted"/>
<evidence type="ECO:0000313" key="5">
    <source>
        <dbReference type="Proteomes" id="UP000677228"/>
    </source>
</evidence>
<name>A0A8S2EIL7_9BILA</name>
<dbReference type="InterPro" id="IPR000504">
    <property type="entry name" value="RRM_dom"/>
</dbReference>
<comment type="caution">
    <text evidence="3">The sequence shown here is derived from an EMBL/GenBank/DDBJ whole genome shotgun (WGS) entry which is preliminary data.</text>
</comment>
<organism evidence="3 5">
    <name type="scientific">Didymodactylos carnosus</name>
    <dbReference type="NCBI Taxonomy" id="1234261"/>
    <lineage>
        <taxon>Eukaryota</taxon>
        <taxon>Metazoa</taxon>
        <taxon>Spiralia</taxon>
        <taxon>Gnathifera</taxon>
        <taxon>Rotifera</taxon>
        <taxon>Eurotatoria</taxon>
        <taxon>Bdelloidea</taxon>
        <taxon>Philodinida</taxon>
        <taxon>Philodinidae</taxon>
        <taxon>Didymodactylos</taxon>
    </lineage>
</organism>
<dbReference type="Gene3D" id="3.30.70.330">
    <property type="match status" value="1"/>
</dbReference>
<dbReference type="Proteomes" id="UP000677228">
    <property type="component" value="Unassembled WGS sequence"/>
</dbReference>